<keyword evidence="5 6" id="KW-0472">Membrane</keyword>
<evidence type="ECO:0000256" key="2">
    <source>
        <dbReference type="ARBA" id="ARBA00022475"/>
    </source>
</evidence>
<proteinExistence type="predicted"/>
<organism evidence="9 10">
    <name type="scientific">Olivibacter ginsenosidimutans</name>
    <dbReference type="NCBI Taxonomy" id="1176537"/>
    <lineage>
        <taxon>Bacteria</taxon>
        <taxon>Pseudomonadati</taxon>
        <taxon>Bacteroidota</taxon>
        <taxon>Sphingobacteriia</taxon>
        <taxon>Sphingobacteriales</taxon>
        <taxon>Sphingobacteriaceae</taxon>
        <taxon>Olivibacter</taxon>
    </lineage>
</organism>
<dbReference type="InterPro" id="IPR050250">
    <property type="entry name" value="Macrolide_Exporter_MacB"/>
</dbReference>
<evidence type="ECO:0000259" key="7">
    <source>
        <dbReference type="Pfam" id="PF02687"/>
    </source>
</evidence>
<reference evidence="10" key="1">
    <citation type="journal article" date="2019" name="Int. J. Syst. Evol. Microbiol.">
        <title>The Global Catalogue of Microorganisms (GCM) 10K type strain sequencing project: providing services to taxonomists for standard genome sequencing and annotation.</title>
        <authorList>
            <consortium name="The Broad Institute Genomics Platform"/>
            <consortium name="The Broad Institute Genome Sequencing Center for Infectious Disease"/>
            <person name="Wu L."/>
            <person name="Ma J."/>
        </authorList>
    </citation>
    <scope>NUCLEOTIDE SEQUENCE [LARGE SCALE GENOMIC DNA]</scope>
    <source>
        <strain evidence="10">JCM 18200</strain>
    </source>
</reference>
<keyword evidence="3 6" id="KW-0812">Transmembrane</keyword>
<dbReference type="PANTHER" id="PTHR30572:SF18">
    <property type="entry name" value="ABC-TYPE MACROLIDE FAMILY EXPORT SYSTEM PERMEASE COMPONENT 2"/>
    <property type="match status" value="1"/>
</dbReference>
<comment type="caution">
    <text evidence="9">The sequence shown here is derived from an EMBL/GenBank/DDBJ whole genome shotgun (WGS) entry which is preliminary data.</text>
</comment>
<evidence type="ECO:0000256" key="6">
    <source>
        <dbReference type="SAM" id="Phobius"/>
    </source>
</evidence>
<evidence type="ECO:0000313" key="9">
    <source>
        <dbReference type="EMBL" id="GAA4803225.1"/>
    </source>
</evidence>
<feature type="domain" description="ABC3 transporter permease C-terminal" evidence="7">
    <location>
        <begin position="282"/>
        <end position="395"/>
    </location>
</feature>
<keyword evidence="10" id="KW-1185">Reference proteome</keyword>
<dbReference type="Pfam" id="PF02687">
    <property type="entry name" value="FtsX"/>
    <property type="match status" value="1"/>
</dbReference>
<dbReference type="InterPro" id="IPR003838">
    <property type="entry name" value="ABC3_permease_C"/>
</dbReference>
<sequence length="539" mass="60419">MLKNYFKIAWRNLVREKGYSFINISGLALGIAGATFILLWALHEKSYDRFFSNSDRIYQLWSQLPVDDKIFSFEYSPEVLASSLQKNIPEIETATSYVPIPAVSYAYRDKKLNLATAIVDSSFFKVFDFDFAQGDPTSFFQNPTTAILTESAAIMIFGTTDIIGKTIELTDRQLLNVSAILKDLPSNTEFNFKILLPWNLGKRLGHVSDQWDSFEAETFILTREHAHTAIWTQKISSFMHPYKTDVAIDLYPLPLAKRHLQANFENGKRSGGKIVLVNSFILVAILLLSIACINFMNLSTAKSEKRAIEVGIRKVTGASRISLISQFLSEAIILTSCSGTLALLLIFLLHPFFNDLTGQQIYLPLKEYWFWLSYVTFVLFTGLLAGSYPAFLLSSFRPVQTLKGSFLSLKSGLSIRKILCIIQFTGAIILIIGTSVIYQQIDHAQNRKSGYDRSRLIYTSLSAIQQRNYPAIKQKLLTDGIASSISKTFAPVTDPNAIGNGYTWEGFSGTGTSSTLFVTFATEADLLKPPEYSYWMAAI</sequence>
<dbReference type="RefSeq" id="WP_345233836.1">
    <property type="nucleotide sequence ID" value="NZ_BAABIQ010000043.1"/>
</dbReference>
<feature type="transmembrane region" description="Helical" evidence="6">
    <location>
        <begin position="418"/>
        <end position="438"/>
    </location>
</feature>
<dbReference type="PANTHER" id="PTHR30572">
    <property type="entry name" value="MEMBRANE COMPONENT OF TRANSPORTER-RELATED"/>
    <property type="match status" value="1"/>
</dbReference>
<feature type="transmembrane region" description="Helical" evidence="6">
    <location>
        <begin position="21"/>
        <end position="42"/>
    </location>
</feature>
<feature type="transmembrane region" description="Helical" evidence="6">
    <location>
        <begin position="327"/>
        <end position="349"/>
    </location>
</feature>
<dbReference type="EMBL" id="BAABIQ010000043">
    <property type="protein sequence ID" value="GAA4803225.1"/>
    <property type="molecule type" value="Genomic_DNA"/>
</dbReference>
<feature type="transmembrane region" description="Helical" evidence="6">
    <location>
        <begin position="274"/>
        <end position="296"/>
    </location>
</feature>
<evidence type="ECO:0000259" key="8">
    <source>
        <dbReference type="Pfam" id="PF12704"/>
    </source>
</evidence>
<protein>
    <recommendedName>
        <fullName evidence="11">FtsX-like permease family protein</fullName>
    </recommendedName>
</protein>
<evidence type="ECO:0000256" key="4">
    <source>
        <dbReference type="ARBA" id="ARBA00022989"/>
    </source>
</evidence>
<feature type="domain" description="MacB-like periplasmic core" evidence="8">
    <location>
        <begin position="20"/>
        <end position="226"/>
    </location>
</feature>
<dbReference type="InterPro" id="IPR025857">
    <property type="entry name" value="MacB_PCD"/>
</dbReference>
<dbReference type="Proteomes" id="UP001501411">
    <property type="component" value="Unassembled WGS sequence"/>
</dbReference>
<evidence type="ECO:0000313" key="10">
    <source>
        <dbReference type="Proteomes" id="UP001501411"/>
    </source>
</evidence>
<evidence type="ECO:0000256" key="1">
    <source>
        <dbReference type="ARBA" id="ARBA00004651"/>
    </source>
</evidence>
<evidence type="ECO:0000256" key="3">
    <source>
        <dbReference type="ARBA" id="ARBA00022692"/>
    </source>
</evidence>
<comment type="subcellular location">
    <subcellularLocation>
        <location evidence="1">Cell membrane</location>
        <topology evidence="1">Multi-pass membrane protein</topology>
    </subcellularLocation>
</comment>
<accession>A0ABP9C2P4</accession>
<keyword evidence="2" id="KW-1003">Cell membrane</keyword>
<dbReference type="Pfam" id="PF12704">
    <property type="entry name" value="MacB_PCD"/>
    <property type="match status" value="1"/>
</dbReference>
<keyword evidence="4 6" id="KW-1133">Transmembrane helix</keyword>
<evidence type="ECO:0000256" key="5">
    <source>
        <dbReference type="ARBA" id="ARBA00023136"/>
    </source>
</evidence>
<gene>
    <name evidence="9" type="ORF">GCM10023231_35260</name>
</gene>
<evidence type="ECO:0008006" key="11">
    <source>
        <dbReference type="Google" id="ProtNLM"/>
    </source>
</evidence>
<name>A0ABP9C2P4_9SPHI</name>
<feature type="transmembrane region" description="Helical" evidence="6">
    <location>
        <begin position="369"/>
        <end position="393"/>
    </location>
</feature>